<dbReference type="CDD" id="cd03216">
    <property type="entry name" value="ABC_Carb_Monos_I"/>
    <property type="match status" value="1"/>
</dbReference>
<dbReference type="Pfam" id="PF00005">
    <property type="entry name" value="ABC_tran"/>
    <property type="match status" value="1"/>
</dbReference>
<evidence type="ECO:0000313" key="6">
    <source>
        <dbReference type="Proteomes" id="UP000638648"/>
    </source>
</evidence>
<proteinExistence type="predicted"/>
<comment type="caution">
    <text evidence="5">The sequence shown here is derived from an EMBL/GenBank/DDBJ whole genome shotgun (WGS) entry which is preliminary data.</text>
</comment>
<dbReference type="RefSeq" id="WP_192752802.1">
    <property type="nucleotide sequence ID" value="NZ_BAABJL010000142.1"/>
</dbReference>
<dbReference type="InterPro" id="IPR027417">
    <property type="entry name" value="P-loop_NTPase"/>
</dbReference>
<accession>A0A927RBV5</accession>
<dbReference type="Gene3D" id="3.40.50.300">
    <property type="entry name" value="P-loop containing nucleotide triphosphate hydrolases"/>
    <property type="match status" value="1"/>
</dbReference>
<keyword evidence="1" id="KW-0547">Nucleotide-binding</keyword>
<gene>
    <name evidence="5" type="ORF">HEB94_006032</name>
</gene>
<dbReference type="GO" id="GO:0016887">
    <property type="term" value="F:ATP hydrolysis activity"/>
    <property type="evidence" value="ECO:0007669"/>
    <property type="project" value="InterPro"/>
</dbReference>
<reference evidence="5" key="1">
    <citation type="submission" date="2020-10" db="EMBL/GenBank/DDBJ databases">
        <title>Sequencing the genomes of 1000 actinobacteria strains.</title>
        <authorList>
            <person name="Klenk H.-P."/>
        </authorList>
    </citation>
    <scope>NUCLEOTIDE SEQUENCE</scope>
    <source>
        <strain evidence="5">DSM 45354</strain>
    </source>
</reference>
<dbReference type="InterPro" id="IPR003439">
    <property type="entry name" value="ABC_transporter-like_ATP-bd"/>
</dbReference>
<evidence type="ECO:0000256" key="3">
    <source>
        <dbReference type="SAM" id="MobiDB-lite"/>
    </source>
</evidence>
<dbReference type="PANTHER" id="PTHR43790:SF8">
    <property type="entry name" value="SUGAR ABC TRANSPORTER ATP-BINDING PROTEIN"/>
    <property type="match status" value="1"/>
</dbReference>
<keyword evidence="6" id="KW-1185">Reference proteome</keyword>
<feature type="domain" description="ABC transporter" evidence="4">
    <location>
        <begin position="16"/>
        <end position="252"/>
    </location>
</feature>
<keyword evidence="2 5" id="KW-0067">ATP-binding</keyword>
<dbReference type="Proteomes" id="UP000638648">
    <property type="component" value="Unassembled WGS sequence"/>
</dbReference>
<evidence type="ECO:0000259" key="4">
    <source>
        <dbReference type="PROSITE" id="PS50893"/>
    </source>
</evidence>
<dbReference type="PANTHER" id="PTHR43790">
    <property type="entry name" value="CARBOHYDRATE TRANSPORT ATP-BINDING PROTEIN MG119-RELATED"/>
    <property type="match status" value="1"/>
</dbReference>
<dbReference type="AlphaFoldDB" id="A0A927RBV5"/>
<name>A0A927RBV5_9ACTN</name>
<organism evidence="5 6">
    <name type="scientific">Actinopolymorpha pittospori</name>
    <dbReference type="NCBI Taxonomy" id="648752"/>
    <lineage>
        <taxon>Bacteria</taxon>
        <taxon>Bacillati</taxon>
        <taxon>Actinomycetota</taxon>
        <taxon>Actinomycetes</taxon>
        <taxon>Propionibacteriales</taxon>
        <taxon>Actinopolymorphaceae</taxon>
        <taxon>Actinopolymorpha</taxon>
    </lineage>
</organism>
<protein>
    <submittedName>
        <fullName evidence="5">D-xylose transport system ATP-binding protein</fullName>
    </submittedName>
</protein>
<evidence type="ECO:0000256" key="2">
    <source>
        <dbReference type="ARBA" id="ARBA00022840"/>
    </source>
</evidence>
<evidence type="ECO:0000313" key="5">
    <source>
        <dbReference type="EMBL" id="MBE1609184.1"/>
    </source>
</evidence>
<dbReference type="SMART" id="SM00382">
    <property type="entry name" value="AAA"/>
    <property type="match status" value="1"/>
</dbReference>
<feature type="region of interest" description="Disordered" evidence="3">
    <location>
        <begin position="249"/>
        <end position="284"/>
    </location>
</feature>
<sequence length="284" mass="30153">MVEVTSAPARTDTPILALRGVSKRFGAVQALTEVDLTVYAGEVVALVGDNGAGKSTLVKTISGVSTADSGVIEWQGRAVTISRPGDAQQLGIATVYQDLALADNLDVVGNLFLGREIRKFGLLDEVEMERRARELLDTLSIKIPSVRIPVASLSGGQRQTVAISRSLLGEPKIVILDEPTAALGVEQTAQVLDLVERLRDRGLGVILISHNMADVGAVADRIAVLRLGRNNGIFDARDTTQEQIVSAITGASDNAVTRRASRHRPADEAEESPTEAGSDRESAK</sequence>
<dbReference type="SUPFAM" id="SSF52540">
    <property type="entry name" value="P-loop containing nucleoside triphosphate hydrolases"/>
    <property type="match status" value="1"/>
</dbReference>
<dbReference type="InterPro" id="IPR050107">
    <property type="entry name" value="ABC_carbohydrate_import_ATPase"/>
</dbReference>
<dbReference type="EMBL" id="JADBEM010000001">
    <property type="protein sequence ID" value="MBE1609184.1"/>
    <property type="molecule type" value="Genomic_DNA"/>
</dbReference>
<evidence type="ECO:0000256" key="1">
    <source>
        <dbReference type="ARBA" id="ARBA00022741"/>
    </source>
</evidence>
<dbReference type="GO" id="GO:0005524">
    <property type="term" value="F:ATP binding"/>
    <property type="evidence" value="ECO:0007669"/>
    <property type="project" value="UniProtKB-KW"/>
</dbReference>
<dbReference type="PROSITE" id="PS50893">
    <property type="entry name" value="ABC_TRANSPORTER_2"/>
    <property type="match status" value="1"/>
</dbReference>
<dbReference type="InterPro" id="IPR003593">
    <property type="entry name" value="AAA+_ATPase"/>
</dbReference>